<gene>
    <name evidence="1" type="ORF">A2786_01765</name>
</gene>
<proteinExistence type="predicted"/>
<dbReference type="Proteomes" id="UP000179233">
    <property type="component" value="Unassembled WGS sequence"/>
</dbReference>
<evidence type="ECO:0000313" key="2">
    <source>
        <dbReference type="Proteomes" id="UP000179233"/>
    </source>
</evidence>
<sequence length="417" mass="46100">MEGGLMNVEARPIGTERHIPARIEQLGGLRRIGPIEVSRDLTYEPEGAAIGLHETLSDDPTSTGRLVRFLANGEDFGVKTWLDQGHGFLQFSMPWQRLWSLAAECQKAQEGQRDWSEGSRTHLGLVGVRRMGEGRVEVSDASTIDGGAVDPGLLMRWLPSETNLPTILVNDPERFVRLVPRAIMAIADNEVVLSPEEGLRLGGAEGIRFWIDKGNLGALRTDFDPAARRFASEFWESFSGFIDRFAPVLNQRALAGNIVWGNGDTKPYNMFEVDGRVGIIDPITLLLKTGSRGEYTLAPWPFRDRISELAYFTCYFRAGERLVGSADRFVYDRAIATYEQLHGEAVSEGPGRALLSFHEAALSQVEFEVNLRLSRDPGCRDSAMRQELAWALEEEALEAIGDAHVQASDSGLANVAL</sequence>
<comment type="caution">
    <text evidence="1">The sequence shown here is derived from an EMBL/GenBank/DDBJ whole genome shotgun (WGS) entry which is preliminary data.</text>
</comment>
<reference evidence="1 2" key="1">
    <citation type="journal article" date="2016" name="Nat. Commun.">
        <title>Thousands of microbial genomes shed light on interconnected biogeochemical processes in an aquifer system.</title>
        <authorList>
            <person name="Anantharaman K."/>
            <person name="Brown C.T."/>
            <person name="Hug L.A."/>
            <person name="Sharon I."/>
            <person name="Castelle C.J."/>
            <person name="Probst A.J."/>
            <person name="Thomas B.C."/>
            <person name="Singh A."/>
            <person name="Wilkins M.J."/>
            <person name="Karaoz U."/>
            <person name="Brodie E.L."/>
            <person name="Williams K.H."/>
            <person name="Hubbard S.S."/>
            <person name="Banfield J.F."/>
        </authorList>
    </citation>
    <scope>NUCLEOTIDE SEQUENCE [LARGE SCALE GENOMIC DNA]</scope>
</reference>
<dbReference type="EMBL" id="MHCJ01000003">
    <property type="protein sequence ID" value="OGY18225.1"/>
    <property type="molecule type" value="Genomic_DNA"/>
</dbReference>
<protein>
    <submittedName>
        <fullName evidence="1">Uncharacterized protein</fullName>
    </submittedName>
</protein>
<accession>A0A1G1VS35</accession>
<dbReference type="AlphaFoldDB" id="A0A1G1VS35"/>
<organism evidence="1 2">
    <name type="scientific">Candidatus Chisholmbacteria bacterium RIFCSPHIGHO2_01_FULL_52_32</name>
    <dbReference type="NCBI Taxonomy" id="1797591"/>
    <lineage>
        <taxon>Bacteria</taxon>
        <taxon>Candidatus Chisholmiibacteriota</taxon>
    </lineage>
</organism>
<evidence type="ECO:0000313" key="1">
    <source>
        <dbReference type="EMBL" id="OGY18225.1"/>
    </source>
</evidence>
<name>A0A1G1VS35_9BACT</name>